<proteinExistence type="inferred from homology"/>
<keyword evidence="3" id="KW-0479">Metal-binding</keyword>
<reference evidence="9" key="1">
    <citation type="submission" date="2025-08" db="UniProtKB">
        <authorList>
            <consortium name="Ensembl"/>
        </authorList>
    </citation>
    <scope>IDENTIFICATION</scope>
</reference>
<feature type="compositionally biased region" description="Basic residues" evidence="7">
    <location>
        <begin position="536"/>
        <end position="553"/>
    </location>
</feature>
<evidence type="ECO:0000256" key="1">
    <source>
        <dbReference type="ARBA" id="ARBA00001913"/>
    </source>
</evidence>
<feature type="compositionally biased region" description="Basic residues" evidence="7">
    <location>
        <begin position="623"/>
        <end position="632"/>
    </location>
</feature>
<protein>
    <recommendedName>
        <fullName evidence="8">Sulfatase N-terminal domain-containing protein</fullName>
    </recommendedName>
</protein>
<dbReference type="CDD" id="cd16029">
    <property type="entry name" value="4-S"/>
    <property type="match status" value="1"/>
</dbReference>
<organism evidence="9 10">
    <name type="scientific">Dicentrarchus labrax</name>
    <name type="common">European seabass</name>
    <name type="synonym">Morone labrax</name>
    <dbReference type="NCBI Taxonomy" id="13489"/>
    <lineage>
        <taxon>Eukaryota</taxon>
        <taxon>Metazoa</taxon>
        <taxon>Chordata</taxon>
        <taxon>Craniata</taxon>
        <taxon>Vertebrata</taxon>
        <taxon>Euteleostomi</taxon>
        <taxon>Actinopterygii</taxon>
        <taxon>Neopterygii</taxon>
        <taxon>Teleostei</taxon>
        <taxon>Neoteleostei</taxon>
        <taxon>Acanthomorphata</taxon>
        <taxon>Eupercaria</taxon>
        <taxon>Moronidae</taxon>
        <taxon>Dicentrarchus</taxon>
    </lineage>
</organism>
<dbReference type="Gene3D" id="3.30.1120.10">
    <property type="match status" value="2"/>
</dbReference>
<evidence type="ECO:0000259" key="8">
    <source>
        <dbReference type="Pfam" id="PF00884"/>
    </source>
</evidence>
<sequence length="837" mass="94911">MDIPTKTGLRLLAVTQLQKTVNAEKRPPRSFSSLSPPDGCVFRSQPSWQVQLKCGFMIYSFSPPLMARLLTMQAAAAALTLLSVFFSLSAHGSKPKQMQHQNHRNARSDEAGVRRKNQPHIVFILTDDQGFNDIGYHNPTIKTPTLDKLAAEGVKLENYYVQPICTPSRSQLMTGRYQIHTGLQHSIIRPRQPSCLPSHMDTLPERLREAGYTTHMVGKWHLGFYRKACLPTRKGFDSFFGSLTGSVDYYSYGSCDGPGLCGYDLHNDEGVAWGQEGKYSTTLFTQRARKILESHDPTDRPLFLLLSLQAVHTPLQTPKSYIYPYRDMVNVARRKFAAMVSTVDEAVRNVTYALRKYGYYRNSVIIYSTDNGAQPFTGGSNWPLRGRKGTYWEGGVRGVAFVHSPLLRRRRRVSKALLHITDWFPTLVGLAGGNISQSQGLDGFDVWPTISEGKESPRLEILHNIDPLHKPAERKTWKSDTKGASGENKMKKLKGPGPAFKKPKRKKKVLRHQPKQKSAFKLKTTRKPQRFSYHAAKPKPKSKPLSKSKLKPKTKVYAQNRRLSHHNQHLKSHPSGTPSISGISLPESQPQLQTHFKSKSRRTVSQNQNLPSRSRPPQPKSKTQFKLHLRSKSKRTLTQYQNMSQPGTLQPKSHPMPQFGLQSAQPVWDTSVQAAIRVGDWKLLTGDPGHGDWVPPQVLPTFPAPWWSLERSAPPFLKPSTHKKVWLFNITADPCERRDLTDQRPDVVQQLLARLAYYNQTAVPVYFPPDDPRANPSRNGGAWVPWVDEEEDEEGKYHGVYKKGRNSKKKKKKKKLRVCKLQSFFLKLNTGMMSNRI</sequence>
<dbReference type="PANTHER" id="PTHR10342:SF68">
    <property type="entry name" value="ARYLSULFATASE I"/>
    <property type="match status" value="1"/>
</dbReference>
<feature type="region of interest" description="Disordered" evidence="7">
    <location>
        <begin position="795"/>
        <end position="814"/>
    </location>
</feature>
<dbReference type="Gene3D" id="3.40.720.10">
    <property type="entry name" value="Alkaline Phosphatase, subunit A"/>
    <property type="match status" value="1"/>
</dbReference>
<keyword evidence="10" id="KW-1185">Reference proteome</keyword>
<keyword evidence="4" id="KW-0378">Hydrolase</keyword>
<keyword evidence="6" id="KW-0325">Glycoprotein</keyword>
<keyword evidence="5" id="KW-0106">Calcium</keyword>
<dbReference type="Ensembl" id="ENSDLAT00005068136.1">
    <property type="protein sequence ID" value="ENSDLAP00005083687.1"/>
    <property type="gene ID" value="ENSDLAG00005031532.1"/>
</dbReference>
<evidence type="ECO:0000256" key="7">
    <source>
        <dbReference type="SAM" id="MobiDB-lite"/>
    </source>
</evidence>
<evidence type="ECO:0000256" key="4">
    <source>
        <dbReference type="ARBA" id="ARBA00022801"/>
    </source>
</evidence>
<feature type="compositionally biased region" description="Polar residues" evidence="7">
    <location>
        <begin position="574"/>
        <end position="595"/>
    </location>
</feature>
<comment type="cofactor">
    <cofactor evidence="1">
        <name>Ca(2+)</name>
        <dbReference type="ChEBI" id="CHEBI:29108"/>
    </cofactor>
</comment>
<dbReference type="GO" id="GO:0046872">
    <property type="term" value="F:metal ion binding"/>
    <property type="evidence" value="ECO:0007669"/>
    <property type="project" value="UniProtKB-KW"/>
</dbReference>
<dbReference type="GO" id="GO:0008484">
    <property type="term" value="F:sulfuric ester hydrolase activity"/>
    <property type="evidence" value="ECO:0007669"/>
    <property type="project" value="InterPro"/>
</dbReference>
<accession>A0A8P4KS08</accession>
<dbReference type="InterPro" id="IPR000917">
    <property type="entry name" value="Sulfatase_N"/>
</dbReference>
<dbReference type="PROSITE" id="PS00523">
    <property type="entry name" value="SULFATASE_1"/>
    <property type="match status" value="1"/>
</dbReference>
<feature type="region of interest" description="Disordered" evidence="7">
    <location>
        <begin position="565"/>
        <end position="632"/>
    </location>
</feature>
<feature type="compositionally biased region" description="Basic residues" evidence="7">
    <location>
        <begin position="501"/>
        <end position="529"/>
    </location>
</feature>
<evidence type="ECO:0000256" key="6">
    <source>
        <dbReference type="ARBA" id="ARBA00023180"/>
    </source>
</evidence>
<feature type="compositionally biased region" description="Basic and acidic residues" evidence="7">
    <location>
        <begin position="470"/>
        <end position="481"/>
    </location>
</feature>
<feature type="region of interest" description="Disordered" evidence="7">
    <location>
        <begin position="470"/>
        <end position="553"/>
    </location>
</feature>
<dbReference type="InterPro" id="IPR017850">
    <property type="entry name" value="Alkaline_phosphatase_core_sf"/>
</dbReference>
<evidence type="ECO:0000256" key="5">
    <source>
        <dbReference type="ARBA" id="ARBA00022837"/>
    </source>
</evidence>
<comment type="similarity">
    <text evidence="2">Belongs to the sulfatase family.</text>
</comment>
<dbReference type="PROSITE" id="PS00149">
    <property type="entry name" value="SULFATASE_2"/>
    <property type="match status" value="1"/>
</dbReference>
<name>A0A8P4KS08_DICLA</name>
<evidence type="ECO:0000313" key="9">
    <source>
        <dbReference type="Ensembl" id="ENSDLAP00005083687.1"/>
    </source>
</evidence>
<dbReference type="Proteomes" id="UP000694389">
    <property type="component" value="Unassembled WGS sequence"/>
</dbReference>
<dbReference type="GeneTree" id="ENSGT00940000166125"/>
<dbReference type="FunFam" id="3.40.720.10:FF:000007">
    <property type="entry name" value="Arylsulfatase family, member J"/>
    <property type="match status" value="1"/>
</dbReference>
<evidence type="ECO:0000256" key="2">
    <source>
        <dbReference type="ARBA" id="ARBA00008779"/>
    </source>
</evidence>
<evidence type="ECO:0000313" key="10">
    <source>
        <dbReference type="Proteomes" id="UP000694389"/>
    </source>
</evidence>
<feature type="region of interest" description="Disordered" evidence="7">
    <location>
        <begin position="94"/>
        <end position="113"/>
    </location>
</feature>
<dbReference type="AlphaFoldDB" id="A0A8P4KS08"/>
<dbReference type="InterPro" id="IPR024607">
    <property type="entry name" value="Sulfatase_CS"/>
</dbReference>
<feature type="domain" description="Sulfatase N-terminal" evidence="8">
    <location>
        <begin position="119"/>
        <end position="432"/>
    </location>
</feature>
<dbReference type="SUPFAM" id="SSF53649">
    <property type="entry name" value="Alkaline phosphatase-like"/>
    <property type="match status" value="1"/>
</dbReference>
<reference evidence="9" key="2">
    <citation type="submission" date="2025-09" db="UniProtKB">
        <authorList>
            <consortium name="Ensembl"/>
        </authorList>
    </citation>
    <scope>IDENTIFICATION</scope>
</reference>
<evidence type="ECO:0000256" key="3">
    <source>
        <dbReference type="ARBA" id="ARBA00022723"/>
    </source>
</evidence>
<feature type="compositionally biased region" description="Basic residues" evidence="7">
    <location>
        <begin position="799"/>
        <end position="814"/>
    </location>
</feature>
<dbReference type="Pfam" id="PF00884">
    <property type="entry name" value="Sulfatase"/>
    <property type="match status" value="1"/>
</dbReference>
<dbReference type="PANTHER" id="PTHR10342">
    <property type="entry name" value="ARYLSULFATASE"/>
    <property type="match status" value="1"/>
</dbReference>
<dbReference type="InterPro" id="IPR047115">
    <property type="entry name" value="ARSB"/>
</dbReference>